<name>A0A261RZ95_9BORD</name>
<dbReference type="OrthoDB" id="581553at2"/>
<dbReference type="AlphaFoldDB" id="A0A261RZ95"/>
<evidence type="ECO:0000313" key="2">
    <source>
        <dbReference type="EMBL" id="OZI29982.1"/>
    </source>
</evidence>
<dbReference type="RefSeq" id="WP_094854420.1">
    <property type="nucleotide sequence ID" value="NZ_NEVM01000005.1"/>
</dbReference>
<dbReference type="Proteomes" id="UP000216020">
    <property type="component" value="Unassembled WGS sequence"/>
</dbReference>
<evidence type="ECO:0000259" key="1">
    <source>
        <dbReference type="Pfam" id="PF08861"/>
    </source>
</evidence>
<keyword evidence="3" id="KW-1185">Reference proteome</keyword>
<accession>A0A261RZ95</accession>
<dbReference type="EMBL" id="NEVM01000005">
    <property type="protein sequence ID" value="OZI29982.1"/>
    <property type="molecule type" value="Genomic_DNA"/>
</dbReference>
<reference evidence="3" key="1">
    <citation type="submission" date="2017-05" db="EMBL/GenBank/DDBJ databases">
        <title>Complete and WGS of Bordetella genogroups.</title>
        <authorList>
            <person name="Spilker T."/>
            <person name="Lipuma J."/>
        </authorList>
    </citation>
    <scope>NUCLEOTIDE SEQUENCE [LARGE SCALE GENOMIC DNA]</scope>
    <source>
        <strain evidence="3">AU16122</strain>
    </source>
</reference>
<dbReference type="InterPro" id="IPR014960">
    <property type="entry name" value="DUF1828"/>
</dbReference>
<gene>
    <name evidence="2" type="ORF">CAL29_18035</name>
</gene>
<proteinExistence type="predicted"/>
<comment type="caution">
    <text evidence="2">The sequence shown here is derived from an EMBL/GenBank/DDBJ whole genome shotgun (WGS) entry which is preliminary data.</text>
</comment>
<protein>
    <recommendedName>
        <fullName evidence="1">DUF1828 domain-containing protein</fullName>
    </recommendedName>
</protein>
<organism evidence="2 3">
    <name type="scientific">Bordetella genomosp. 10</name>
    <dbReference type="NCBI Taxonomy" id="1416804"/>
    <lineage>
        <taxon>Bacteria</taxon>
        <taxon>Pseudomonadati</taxon>
        <taxon>Pseudomonadota</taxon>
        <taxon>Betaproteobacteria</taxon>
        <taxon>Burkholderiales</taxon>
        <taxon>Alcaligenaceae</taxon>
        <taxon>Bordetella</taxon>
    </lineage>
</organism>
<evidence type="ECO:0000313" key="3">
    <source>
        <dbReference type="Proteomes" id="UP000216020"/>
    </source>
</evidence>
<feature type="domain" description="DUF1828" evidence="1">
    <location>
        <begin position="33"/>
        <end position="124"/>
    </location>
</feature>
<sequence length="259" mass="29433">MDSLRDLQDQLCRSMCAEVSLRETKEGYIVVSTPFTFPDGDGYTIYLRRTATGGWRLSDMGNTLMRLSYEQDIEKLRDGTRARVFEQIVAEMGIEDDNGDLFLEAPSTRLGEGVFRFGQALTRIHDIRFLNRIQVESTFFDDLAEELERIVGPDALMTDYAAPDVPDADRYRSDFAIRGESGRPLLIFGVPSSGRARLATIVIQYLIQHDFDFRSLIVYSDMTTIPKQDLARLTTVANDQIPSLQEESALRRKITEAIR</sequence>
<dbReference type="Pfam" id="PF08861">
    <property type="entry name" value="DUF1828"/>
    <property type="match status" value="1"/>
</dbReference>